<gene>
    <name evidence="1" type="ORF">C2G38_2253738</name>
</gene>
<dbReference type="STRING" id="44941.A0A397U5S9"/>
<dbReference type="AlphaFoldDB" id="A0A397U5S9"/>
<keyword evidence="2" id="KW-1185">Reference proteome</keyword>
<dbReference type="GO" id="GO:0003723">
    <property type="term" value="F:RNA binding"/>
    <property type="evidence" value="ECO:0007669"/>
    <property type="project" value="TreeGrafter"/>
</dbReference>
<dbReference type="GO" id="GO:0030490">
    <property type="term" value="P:maturation of SSU-rRNA"/>
    <property type="evidence" value="ECO:0007669"/>
    <property type="project" value="InterPro"/>
</dbReference>
<dbReference type="InterPro" id="IPR042859">
    <property type="entry name" value="NOL11"/>
</dbReference>
<evidence type="ECO:0000313" key="1">
    <source>
        <dbReference type="EMBL" id="RIB05574.1"/>
    </source>
</evidence>
<evidence type="ECO:0000313" key="2">
    <source>
        <dbReference type="Proteomes" id="UP000266673"/>
    </source>
</evidence>
<protein>
    <submittedName>
        <fullName evidence="1">Uncharacterized protein</fullName>
    </submittedName>
</protein>
<accession>A0A397U5S9</accession>
<dbReference type="EMBL" id="QKWP01001959">
    <property type="protein sequence ID" value="RIB05574.1"/>
    <property type="molecule type" value="Genomic_DNA"/>
</dbReference>
<dbReference type="GO" id="GO:0005730">
    <property type="term" value="C:nucleolus"/>
    <property type="evidence" value="ECO:0007669"/>
    <property type="project" value="TreeGrafter"/>
</dbReference>
<sequence length="939" mass="108966">MTAITLREPFEIEQKIITNKNQNNLFDIGASLPVEIISKTVNSAKTIDEKIIDSINDENIEKSSINEHDPELEEKILITFKGSGISLVSDDGRQLRNWPIPPQYSVITPAKCLIKSGRCYVYVIIHSECDGIGSDKVIWFWKDRKKSLDGSLQTKKKIREFERELFSLEISPLLPKNVILINKDGSLLVVKNNLKPAYNDRFIGIKIKKKRVVVWSTIFNSSGSCVPTNLLPRPSLVVLTISMNKSEKNITSLSSKHFFLSFTCINCNTLRYEFLAHYAHSDQSSTPLTFNFDPLTGRLFVLFSPGVLKVFMITFNVIDSKFDITLSEVYKFDFDGLLPFTEKCFSTTQGECAIGFAPISDSYLALVGMQKTSVSINKVLTIWDLRYGTLQAERVLGTFKQENPTDIISSPSLFKFQLIVVPGSNLIVSTLSESLPNNSNTFKLSSFLCRYYHEPMTLLHALNRMKDSSVYLQLGNGFTRGFGITRFGINSDKKLDSSKHSSNEFLNNIENYIKELQNDEYKFLKFLFSKSHTTEDIKKRFEKFVKKKGIKSFESFLKTNDINLDQYSKYTEYWKRNKKTFKKHKSSKSVNIYEEDDDDDNFDFDDYNNYQKWFDLWKEWDVKTDESRKNIIDREKVCEYLESGEKQKPELSYYFIQTVIEYCLSKNPDGTPNLNCWVPEIIQYFIKSKMISNNVVKSGIIKALIEREAWDLIKLALYFMKDVPEDDLVYLLKYIISSETKTFSIGSILRYLITTPKNDNMMVWSLRQLTEDEVMIVIKILYGWIEKYDQTEFVREVLSTKEGSQLRMHEFHKDANKLPEFHKLLEFLTLLLDVHFTTLIMNSNIHPLLSRLANRIACDVSLYETLESMRGCLESYHNKYLKQNNLKKIENIRRGKLHSYMKDADLPEYSVELFTFYGDNNPQLEEIQFENGIQIESEL</sequence>
<dbReference type="Proteomes" id="UP000266673">
    <property type="component" value="Unassembled WGS sequence"/>
</dbReference>
<organism evidence="1 2">
    <name type="scientific">Gigaspora rosea</name>
    <dbReference type="NCBI Taxonomy" id="44941"/>
    <lineage>
        <taxon>Eukaryota</taxon>
        <taxon>Fungi</taxon>
        <taxon>Fungi incertae sedis</taxon>
        <taxon>Mucoromycota</taxon>
        <taxon>Glomeromycotina</taxon>
        <taxon>Glomeromycetes</taxon>
        <taxon>Diversisporales</taxon>
        <taxon>Gigasporaceae</taxon>
        <taxon>Gigaspora</taxon>
    </lineage>
</organism>
<reference evidence="1 2" key="1">
    <citation type="submission" date="2018-06" db="EMBL/GenBank/DDBJ databases">
        <title>Comparative genomics reveals the genomic features of Rhizophagus irregularis, R. cerebriforme, R. diaphanum and Gigaspora rosea, and their symbiotic lifestyle signature.</title>
        <authorList>
            <person name="Morin E."/>
            <person name="San Clemente H."/>
            <person name="Chen E.C.H."/>
            <person name="De La Providencia I."/>
            <person name="Hainaut M."/>
            <person name="Kuo A."/>
            <person name="Kohler A."/>
            <person name="Murat C."/>
            <person name="Tang N."/>
            <person name="Roy S."/>
            <person name="Loubradou J."/>
            <person name="Henrissat B."/>
            <person name="Grigoriev I.V."/>
            <person name="Corradi N."/>
            <person name="Roux C."/>
            <person name="Martin F.M."/>
        </authorList>
    </citation>
    <scope>NUCLEOTIDE SEQUENCE [LARGE SCALE GENOMIC DNA]</scope>
    <source>
        <strain evidence="1 2">DAOM 194757</strain>
    </source>
</reference>
<dbReference type="OrthoDB" id="4349954at2759"/>
<dbReference type="PANTHER" id="PTHR15633">
    <property type="entry name" value="NUCLEOLAR PROTEIN 11"/>
    <property type="match status" value="1"/>
</dbReference>
<name>A0A397U5S9_9GLOM</name>
<dbReference type="PANTHER" id="PTHR15633:SF2">
    <property type="entry name" value="NUCLEOLAR PROTEIN 11"/>
    <property type="match status" value="1"/>
</dbReference>
<proteinExistence type="predicted"/>
<comment type="caution">
    <text evidence="1">The sequence shown here is derived from an EMBL/GenBank/DDBJ whole genome shotgun (WGS) entry which is preliminary data.</text>
</comment>